<protein>
    <submittedName>
        <fullName evidence="11">MBOAT_2 domain-containing protein</fullName>
    </submittedName>
</protein>
<reference evidence="10" key="1">
    <citation type="submission" date="2009-11" db="EMBL/GenBank/DDBJ databases">
        <authorList>
            <consortium name="The Broad Institute Genome Sequencing Platform"/>
            <person name="Ward D."/>
            <person name="Feldgarden M."/>
            <person name="Earl A."/>
            <person name="Young S.K."/>
            <person name="Zeng Q."/>
            <person name="Koehrsen M."/>
            <person name="Alvarado L."/>
            <person name="Berlin A."/>
            <person name="Bochicchio J."/>
            <person name="Borenstein D."/>
            <person name="Chapman S.B."/>
            <person name="Chen Z."/>
            <person name="Engels R."/>
            <person name="Freedman E."/>
            <person name="Gellesch M."/>
            <person name="Goldberg J."/>
            <person name="Griggs A."/>
            <person name="Gujja S."/>
            <person name="Heilman E."/>
            <person name="Heiman D."/>
            <person name="Hepburn T."/>
            <person name="Howarth C."/>
            <person name="Jen D."/>
            <person name="Larson L."/>
            <person name="Lewis B."/>
            <person name="Mehta T."/>
            <person name="Park D."/>
            <person name="Pearson M."/>
            <person name="Roberts A."/>
            <person name="Saif S."/>
            <person name="Shea T."/>
            <person name="Shenoy N."/>
            <person name="Sisk P."/>
            <person name="Stolte C."/>
            <person name="Sykes S."/>
            <person name="Thomson T."/>
            <person name="Walk T."/>
            <person name="White J."/>
            <person name="Yandava C."/>
            <person name="Izard J."/>
            <person name="Baranova O.V."/>
            <person name="Blanton J.M."/>
            <person name="Tanner A.C."/>
            <person name="Dewhirst F.E."/>
            <person name="Haas B."/>
            <person name="Nusbaum C."/>
            <person name="Birren B."/>
        </authorList>
    </citation>
    <scope>NUCLEOTIDE SEQUENCE [LARGE SCALE GENOMIC DNA]</scope>
    <source>
        <strain evidence="10">1-1 BBBD Race 1</strain>
    </source>
</reference>
<reference evidence="11 12" key="3">
    <citation type="journal article" date="2017" name="G3 (Bethesda)">
        <title>Comparative analysis highlights variable genome content of wheat rusts and divergence of the mating loci.</title>
        <authorList>
            <person name="Cuomo C.A."/>
            <person name="Bakkeren G."/>
            <person name="Khalil H.B."/>
            <person name="Panwar V."/>
            <person name="Joly D."/>
            <person name="Linning R."/>
            <person name="Sakthikumar S."/>
            <person name="Song X."/>
            <person name="Adiconis X."/>
            <person name="Fan L."/>
            <person name="Goldberg J.M."/>
            <person name="Levin J.Z."/>
            <person name="Young S."/>
            <person name="Zeng Q."/>
            <person name="Anikster Y."/>
            <person name="Bruce M."/>
            <person name="Wang M."/>
            <person name="Yin C."/>
            <person name="McCallum B."/>
            <person name="Szabo L.J."/>
            <person name="Hulbert S."/>
            <person name="Chen X."/>
            <person name="Fellers J.P."/>
        </authorList>
    </citation>
    <scope>NUCLEOTIDE SEQUENCE</scope>
    <source>
        <strain evidence="11">isolate 1-1 / race 1 (BBBD)</strain>
        <strain evidence="12">Isolate 1-1 / race 1 (BBBD)</strain>
    </source>
</reference>
<proteinExistence type="inferred from homology"/>
<dbReference type="EMBL" id="ADAS02000072">
    <property type="protein sequence ID" value="OAV91925.1"/>
    <property type="molecule type" value="Genomic_DNA"/>
</dbReference>
<dbReference type="AlphaFoldDB" id="A0A180GGX5"/>
<evidence type="ECO:0000256" key="7">
    <source>
        <dbReference type="ARBA" id="ARBA00023136"/>
    </source>
</evidence>
<dbReference type="Pfam" id="PF13813">
    <property type="entry name" value="MBOAT_2"/>
    <property type="match status" value="1"/>
</dbReference>
<evidence type="ECO:0000313" key="11">
    <source>
        <dbReference type="EnsemblFungi" id="PTTG_07409-t43_1-p1"/>
    </source>
</evidence>
<feature type="transmembrane region" description="Helical" evidence="8">
    <location>
        <begin position="194"/>
        <end position="210"/>
    </location>
</feature>
<comment type="subcellular location">
    <subcellularLocation>
        <location evidence="1">Membrane</location>
        <topology evidence="1">Multi-pass membrane protein</topology>
    </subcellularLocation>
</comment>
<dbReference type="EnsemblFungi" id="PTTG_07409-t43_1">
    <property type="protein sequence ID" value="PTTG_07409-t43_1-p1"/>
    <property type="gene ID" value="PTTG_07409"/>
</dbReference>
<evidence type="ECO:0000259" key="9">
    <source>
        <dbReference type="Pfam" id="PF13813"/>
    </source>
</evidence>
<name>A0A180GGX5_PUCT1</name>
<dbReference type="OrthoDB" id="1077582at2759"/>
<evidence type="ECO:0000256" key="4">
    <source>
        <dbReference type="ARBA" id="ARBA00022679"/>
    </source>
</evidence>
<reference evidence="11" key="4">
    <citation type="submission" date="2025-05" db="UniProtKB">
        <authorList>
            <consortium name="EnsemblFungi"/>
        </authorList>
    </citation>
    <scope>IDENTIFICATION</scope>
    <source>
        <strain evidence="11">isolate 1-1 / race 1 (BBBD)</strain>
    </source>
</reference>
<dbReference type="GO" id="GO:0006629">
    <property type="term" value="P:lipid metabolic process"/>
    <property type="evidence" value="ECO:0007669"/>
    <property type="project" value="InterPro"/>
</dbReference>
<evidence type="ECO:0000256" key="8">
    <source>
        <dbReference type="SAM" id="Phobius"/>
    </source>
</evidence>
<keyword evidence="5 8" id="KW-0812">Transmembrane</keyword>
<evidence type="ECO:0000313" key="12">
    <source>
        <dbReference type="Proteomes" id="UP000005240"/>
    </source>
</evidence>
<comment type="similarity">
    <text evidence="3">Belongs to the wax synthase family.</text>
</comment>
<dbReference type="Proteomes" id="UP000005240">
    <property type="component" value="Unassembled WGS sequence"/>
</dbReference>
<feature type="domain" description="Wax synthase" evidence="9">
    <location>
        <begin position="42"/>
        <end position="130"/>
    </location>
</feature>
<organism evidence="10">
    <name type="scientific">Puccinia triticina (isolate 1-1 / race 1 (BBBD))</name>
    <name type="common">Brown leaf rust fungus</name>
    <dbReference type="NCBI Taxonomy" id="630390"/>
    <lineage>
        <taxon>Eukaryota</taxon>
        <taxon>Fungi</taxon>
        <taxon>Dikarya</taxon>
        <taxon>Basidiomycota</taxon>
        <taxon>Pucciniomycotina</taxon>
        <taxon>Pucciniomycetes</taxon>
        <taxon>Pucciniales</taxon>
        <taxon>Pucciniaceae</taxon>
        <taxon>Puccinia</taxon>
    </lineage>
</organism>
<evidence type="ECO:0000256" key="1">
    <source>
        <dbReference type="ARBA" id="ARBA00004141"/>
    </source>
</evidence>
<dbReference type="GO" id="GO:0008374">
    <property type="term" value="F:O-acyltransferase activity"/>
    <property type="evidence" value="ECO:0007669"/>
    <property type="project" value="InterPro"/>
</dbReference>
<evidence type="ECO:0000256" key="5">
    <source>
        <dbReference type="ARBA" id="ARBA00022692"/>
    </source>
</evidence>
<dbReference type="InterPro" id="IPR032805">
    <property type="entry name" value="Wax_synthase_dom"/>
</dbReference>
<feature type="transmembrane region" description="Helical" evidence="8">
    <location>
        <begin position="154"/>
        <end position="174"/>
    </location>
</feature>
<feature type="non-terminal residue" evidence="10">
    <location>
        <position position="1"/>
    </location>
</feature>
<keyword evidence="6 8" id="KW-1133">Transmembrane helix</keyword>
<evidence type="ECO:0000256" key="6">
    <source>
        <dbReference type="ARBA" id="ARBA00022989"/>
    </source>
</evidence>
<sequence length="212" mass="23277">PGCVARLAAFAAKTASRSATVQRLLPDFSRVDLEQTCPFLFANSPLEASSISAFWGRHWHTVLQALFVEAGAIPLSALVRAAFAPRRPPPKLLRLTGIFGAFAVSAIMHELGIWCAGPFDRRLRTSVFFLSQALAMGLENGFKSLSGRRVGGPLGRVWAFAWLIFFGAPMIAAWMESLAIDKHSMFEAAERLGFWRMLATPLVLPSLIFSRN</sequence>
<keyword evidence="12" id="KW-1185">Reference proteome</keyword>
<dbReference type="PANTHER" id="PTHR31595">
    <property type="entry name" value="LONG-CHAIN-ALCOHOL O-FATTY-ACYLTRANSFERASE 3-RELATED"/>
    <property type="match status" value="1"/>
</dbReference>
<accession>A0A180GGX5</accession>
<dbReference type="PANTHER" id="PTHR31595:SF57">
    <property type="entry name" value="OS04G0481900 PROTEIN"/>
    <property type="match status" value="1"/>
</dbReference>
<dbReference type="GO" id="GO:0016020">
    <property type="term" value="C:membrane"/>
    <property type="evidence" value="ECO:0007669"/>
    <property type="project" value="UniProtKB-SubCell"/>
</dbReference>
<comment type="pathway">
    <text evidence="2">Secondary metabolite biosynthesis.</text>
</comment>
<gene>
    <name evidence="10" type="ORF">PTTG_07409</name>
</gene>
<evidence type="ECO:0000313" key="10">
    <source>
        <dbReference type="EMBL" id="OAV91925.1"/>
    </source>
</evidence>
<evidence type="ECO:0000256" key="2">
    <source>
        <dbReference type="ARBA" id="ARBA00005179"/>
    </source>
</evidence>
<dbReference type="VEuPathDB" id="FungiDB:PTTG_07409"/>
<dbReference type="InterPro" id="IPR044851">
    <property type="entry name" value="Wax_synthase"/>
</dbReference>
<keyword evidence="7 8" id="KW-0472">Membrane</keyword>
<reference evidence="10" key="2">
    <citation type="submission" date="2016-05" db="EMBL/GenBank/DDBJ databases">
        <title>Comparative analysis highlights variable genome content of wheat rusts and divergence of the mating loci.</title>
        <authorList>
            <person name="Cuomo C.A."/>
            <person name="Bakkeren G."/>
            <person name="Szabo L."/>
            <person name="Khalil H."/>
            <person name="Joly D."/>
            <person name="Goldberg J."/>
            <person name="Young S."/>
            <person name="Zeng Q."/>
            <person name="Fellers J."/>
        </authorList>
    </citation>
    <scope>NUCLEOTIDE SEQUENCE [LARGE SCALE GENOMIC DNA]</scope>
    <source>
        <strain evidence="10">1-1 BBBD Race 1</strain>
    </source>
</reference>
<keyword evidence="4" id="KW-0808">Transferase</keyword>
<evidence type="ECO:0000256" key="3">
    <source>
        <dbReference type="ARBA" id="ARBA00007282"/>
    </source>
</evidence>